<feature type="region of interest" description="Disordered" evidence="1">
    <location>
        <begin position="1"/>
        <end position="34"/>
    </location>
</feature>
<proteinExistence type="predicted"/>
<dbReference type="OrthoDB" id="10352991at2759"/>
<reference evidence="2 3" key="1">
    <citation type="submission" date="2019-04" db="EMBL/GenBank/DDBJ databases">
        <title>Friends and foes A comparative genomics studyof 23 Aspergillus species from section Flavi.</title>
        <authorList>
            <consortium name="DOE Joint Genome Institute"/>
            <person name="Kjaerbolling I."/>
            <person name="Vesth T."/>
            <person name="Frisvad J.C."/>
            <person name="Nybo J.L."/>
            <person name="Theobald S."/>
            <person name="Kildgaard S."/>
            <person name="Isbrandt T."/>
            <person name="Kuo A."/>
            <person name="Sato A."/>
            <person name="Lyhne E.K."/>
            <person name="Kogle M.E."/>
            <person name="Wiebenga A."/>
            <person name="Kun R.S."/>
            <person name="Lubbers R.J."/>
            <person name="Makela M.R."/>
            <person name="Barry K."/>
            <person name="Chovatia M."/>
            <person name="Clum A."/>
            <person name="Daum C."/>
            <person name="Haridas S."/>
            <person name="He G."/>
            <person name="LaButti K."/>
            <person name="Lipzen A."/>
            <person name="Mondo S."/>
            <person name="Riley R."/>
            <person name="Salamov A."/>
            <person name="Simmons B.A."/>
            <person name="Magnuson J.K."/>
            <person name="Henrissat B."/>
            <person name="Mortensen U.H."/>
            <person name="Larsen T.O."/>
            <person name="Devries R.P."/>
            <person name="Grigoriev I.V."/>
            <person name="Machida M."/>
            <person name="Baker S.E."/>
            <person name="Andersen M.R."/>
        </authorList>
    </citation>
    <scope>NUCLEOTIDE SEQUENCE [LARGE SCALE GENOMIC DNA]</scope>
    <source>
        <strain evidence="2 3">CBS 763.97</strain>
    </source>
</reference>
<organism evidence="2 3">
    <name type="scientific">Aspergillus caelatus</name>
    <dbReference type="NCBI Taxonomy" id="61420"/>
    <lineage>
        <taxon>Eukaryota</taxon>
        <taxon>Fungi</taxon>
        <taxon>Dikarya</taxon>
        <taxon>Ascomycota</taxon>
        <taxon>Pezizomycotina</taxon>
        <taxon>Eurotiomycetes</taxon>
        <taxon>Eurotiomycetidae</taxon>
        <taxon>Eurotiales</taxon>
        <taxon>Aspergillaceae</taxon>
        <taxon>Aspergillus</taxon>
        <taxon>Aspergillus subgen. Circumdati</taxon>
    </lineage>
</organism>
<feature type="compositionally biased region" description="Basic residues" evidence="1">
    <location>
        <begin position="23"/>
        <end position="32"/>
    </location>
</feature>
<dbReference type="Proteomes" id="UP000326268">
    <property type="component" value="Unassembled WGS sequence"/>
</dbReference>
<dbReference type="AlphaFoldDB" id="A0A5N6ZIC4"/>
<dbReference type="GeneID" id="43662489"/>
<protein>
    <submittedName>
        <fullName evidence="2">Uncharacterized protein</fullName>
    </submittedName>
</protein>
<accession>A0A5N6ZIC4</accession>
<keyword evidence="3" id="KW-1185">Reference proteome</keyword>
<evidence type="ECO:0000313" key="3">
    <source>
        <dbReference type="Proteomes" id="UP000326268"/>
    </source>
</evidence>
<evidence type="ECO:0000313" key="2">
    <source>
        <dbReference type="EMBL" id="KAE8357138.1"/>
    </source>
</evidence>
<sequence length="155" mass="17153">MAAPFHSHGPHIKAVETTSMFGKQRKGAKSKSRGQNCLISVRKSALGVGNSVCKLVSYRRWADVNLKFFLISSSPSSFSPNPVTSRASSFPSPMEMHHCHIRPSSVWMVVRGRPENYTTISLNMLCLGPPEKRGGGGGEKWCIFFMIIARKISRD</sequence>
<dbReference type="EMBL" id="ML738128">
    <property type="protein sequence ID" value="KAE8357138.1"/>
    <property type="molecule type" value="Genomic_DNA"/>
</dbReference>
<name>A0A5N6ZIC4_9EURO</name>
<evidence type="ECO:0000256" key="1">
    <source>
        <dbReference type="SAM" id="MobiDB-lite"/>
    </source>
</evidence>
<dbReference type="RefSeq" id="XP_031920219.1">
    <property type="nucleotide sequence ID" value="XM_032078043.1"/>
</dbReference>
<gene>
    <name evidence="2" type="ORF">BDV27DRAFT_95760</name>
</gene>